<evidence type="ECO:0000256" key="2">
    <source>
        <dbReference type="ARBA" id="ARBA00005297"/>
    </source>
</evidence>
<dbReference type="NCBIfam" id="TIGR00543">
    <property type="entry name" value="isochor_syn"/>
    <property type="match status" value="1"/>
</dbReference>
<comment type="cofactor">
    <cofactor evidence="5">
        <name>Mg(2+)</name>
        <dbReference type="ChEBI" id="CHEBI:18420"/>
    </cofactor>
</comment>
<dbReference type="NCBIfam" id="NF011588">
    <property type="entry name" value="PRK15012.1"/>
    <property type="match status" value="1"/>
</dbReference>
<comment type="catalytic activity">
    <reaction evidence="1 5">
        <text>chorismate = isochorismate</text>
        <dbReference type="Rhea" id="RHEA:18985"/>
        <dbReference type="ChEBI" id="CHEBI:29748"/>
        <dbReference type="ChEBI" id="CHEBI:29780"/>
        <dbReference type="EC" id="5.4.4.2"/>
    </reaction>
</comment>
<dbReference type="EC" id="5.4.4.2" evidence="5"/>
<dbReference type="InterPro" id="IPR004561">
    <property type="entry name" value="IsoChor_synthase"/>
</dbReference>
<feature type="active site" description="Proton donor" evidence="5">
    <location>
        <position position="231"/>
    </location>
</feature>
<dbReference type="InterPro" id="IPR034681">
    <property type="entry name" value="MenF"/>
</dbReference>
<evidence type="ECO:0000256" key="4">
    <source>
        <dbReference type="ARBA" id="ARBA00023235"/>
    </source>
</evidence>
<dbReference type="EMBL" id="CP041764">
    <property type="protein sequence ID" value="QHA88707.1"/>
    <property type="molecule type" value="Genomic_DNA"/>
</dbReference>
<dbReference type="Gene3D" id="3.60.120.10">
    <property type="entry name" value="Anthranilate synthase"/>
    <property type="match status" value="1"/>
</dbReference>
<evidence type="ECO:0000256" key="1">
    <source>
        <dbReference type="ARBA" id="ARBA00000799"/>
    </source>
</evidence>
<dbReference type="HAMAP" id="MF_01935">
    <property type="entry name" value="MenF"/>
    <property type="match status" value="1"/>
</dbReference>
<sequence length="438" mass="48031">MEHISALLRQLRQRLAQLSPDGSGFRQISLPVSDVLSDDVLAWLAAQSTFPQFYWRHRDEQEEAAVCGALRQFSDAAAAQAFIAANPAARVWGLTAFDGPSYLFLPRLTWLRRDNRTSVTLNLFTEDAAATDDWLAALAPVTPLAPLQTVVAAVEHRPDAAGWMQMLQQALTAIAAGRLDKVVLARSSRLTLTQPLSAPVLMAASRQVNHCCYHFMLRFSARSAFLGSSPERLYLRDGRHLLTEALAGTVANDGDDVRAQRLAQWLLDDRKNQHENLLVVDDICQRLQGSVSALDVQPPEVLRLRKVQHLRRCITGQLQTADDADCLQRLQPTAAVAGLPRQAARVFIAAHEPVERGWYAGCAGYLSAGRAEFCVALRSCQIDDDSLQLYAGAGIVSGSDPQQEWQELDNKAAALRSLLPPEADAAELTARISPKASE</sequence>
<dbReference type="InterPro" id="IPR005801">
    <property type="entry name" value="ADC_synthase"/>
</dbReference>
<dbReference type="GO" id="GO:0008909">
    <property type="term" value="F:isochorismate synthase activity"/>
    <property type="evidence" value="ECO:0007669"/>
    <property type="project" value="UniProtKB-EC"/>
</dbReference>
<protein>
    <recommendedName>
        <fullName evidence="5">Isochorismate synthase MenF</fullName>
        <ecNumber evidence="5">5.4.4.2</ecNumber>
    </recommendedName>
    <alternativeName>
        <fullName evidence="5">Isochorismate mutase</fullName>
    </alternativeName>
</protein>
<keyword evidence="8" id="KW-1185">Reference proteome</keyword>
<keyword evidence="5" id="KW-0479">Metal-binding</keyword>
<feature type="binding site" evidence="5">
    <location>
        <position position="407"/>
    </location>
    <ligand>
        <name>Mg(2+)</name>
        <dbReference type="ChEBI" id="CHEBI:18420"/>
    </ligand>
</feature>
<comment type="function">
    <text evidence="5">Catalyzes the conversion of chorismate to isochorismate.</text>
</comment>
<dbReference type="PANTHER" id="PTHR47253">
    <property type="match status" value="1"/>
</dbReference>
<keyword evidence="4 5" id="KW-0413">Isomerase</keyword>
<comment type="pathway">
    <text evidence="5">Quinol/quinone metabolism; 1,4-dihydroxy-2-naphthoate biosynthesis; 1,4-dihydroxy-2-naphthoate from chorismate: step 1/7.</text>
</comment>
<dbReference type="Pfam" id="PF00425">
    <property type="entry name" value="Chorismate_bind"/>
    <property type="match status" value="1"/>
</dbReference>
<keyword evidence="3 5" id="KW-0460">Magnesium</keyword>
<proteinExistence type="inferred from homology"/>
<name>A0ABX6GR65_9GAMM</name>
<dbReference type="RefSeq" id="WP_160030478.1">
    <property type="nucleotide sequence ID" value="NZ_CP041764.1"/>
</dbReference>
<gene>
    <name evidence="5 7" type="primary">menF</name>
    <name evidence="7" type="ORF">FO014_17955</name>
</gene>
<dbReference type="PANTHER" id="PTHR47253:SF4">
    <property type="entry name" value="ISOCHORISMATE SYNTHASE 2, CHLOROPLASTIC"/>
    <property type="match status" value="1"/>
</dbReference>
<dbReference type="Proteomes" id="UP000430368">
    <property type="component" value="Chromosome"/>
</dbReference>
<evidence type="ECO:0000313" key="8">
    <source>
        <dbReference type="Proteomes" id="UP000430368"/>
    </source>
</evidence>
<evidence type="ECO:0000259" key="6">
    <source>
        <dbReference type="Pfam" id="PF00425"/>
    </source>
</evidence>
<evidence type="ECO:0000256" key="5">
    <source>
        <dbReference type="HAMAP-Rule" id="MF_01935"/>
    </source>
</evidence>
<comment type="similarity">
    <text evidence="2 5">Belongs to the isochorismate synthase family.</text>
</comment>
<feature type="domain" description="Chorismate-utilising enzyme C-terminal" evidence="6">
    <location>
        <begin position="161"/>
        <end position="411"/>
    </location>
</feature>
<accession>A0ABX6GR65</accession>
<comment type="pathway">
    <text evidence="5">Quinol/quinone metabolism; menaquinone biosynthesis.</text>
</comment>
<dbReference type="SUPFAM" id="SSF56322">
    <property type="entry name" value="ADC synthase"/>
    <property type="match status" value="1"/>
</dbReference>
<dbReference type="InterPro" id="IPR044250">
    <property type="entry name" value="MenF-like"/>
</dbReference>
<organism evidence="7 8">
    <name type="scientific">Serratia rhizosphaerae</name>
    <dbReference type="NCBI Taxonomy" id="2597702"/>
    <lineage>
        <taxon>Bacteria</taxon>
        <taxon>Pseudomonadati</taxon>
        <taxon>Pseudomonadota</taxon>
        <taxon>Gammaproteobacteria</taxon>
        <taxon>Enterobacterales</taxon>
        <taxon>Yersiniaceae</taxon>
        <taxon>Serratia</taxon>
    </lineage>
</organism>
<feature type="active site" description="Proton acceptor" evidence="5">
    <location>
        <position position="181"/>
    </location>
</feature>
<keyword evidence="5" id="KW-0474">Menaquinone biosynthesis</keyword>
<reference evidence="7 8" key="1">
    <citation type="submission" date="2019-07" db="EMBL/GenBank/DDBJ databases">
        <title>Serratia dokdonensis sp. nov., an elicitor of systemic resistance in Nicotiana Tabacum.</title>
        <authorList>
            <person name="Son J.-S."/>
            <person name="Hwang Y.-J."/>
            <person name="Lee S.-Y."/>
            <person name="Ghim S.-Y."/>
        </authorList>
    </citation>
    <scope>NUCLEOTIDE SEQUENCE [LARGE SCALE GENOMIC DNA]</scope>
    <source>
        <strain evidence="7 8">KUDC3025</strain>
    </source>
</reference>
<dbReference type="InterPro" id="IPR015890">
    <property type="entry name" value="Chorismate_C"/>
</dbReference>
<feature type="binding site" evidence="5">
    <location>
        <position position="275"/>
    </location>
    <ligand>
        <name>Mg(2+)</name>
        <dbReference type="ChEBI" id="CHEBI:18420"/>
    </ligand>
</feature>
<evidence type="ECO:0000256" key="3">
    <source>
        <dbReference type="ARBA" id="ARBA00022842"/>
    </source>
</evidence>
<evidence type="ECO:0000313" key="7">
    <source>
        <dbReference type="EMBL" id="QHA88707.1"/>
    </source>
</evidence>